<dbReference type="HAMAP" id="MF_00013">
    <property type="entry name" value="LipB"/>
    <property type="match status" value="1"/>
</dbReference>
<dbReference type="UniPathway" id="UPA00538">
    <property type="reaction ID" value="UER00592"/>
</dbReference>
<dbReference type="Pfam" id="PF21948">
    <property type="entry name" value="LplA-B_cat"/>
    <property type="match status" value="1"/>
</dbReference>
<evidence type="ECO:0000313" key="11">
    <source>
        <dbReference type="EMBL" id="OHW61542.1"/>
    </source>
</evidence>
<dbReference type="NCBIfam" id="TIGR00214">
    <property type="entry name" value="lipB"/>
    <property type="match status" value="1"/>
</dbReference>
<dbReference type="EC" id="2.3.1.181" evidence="5 6"/>
<keyword evidence="3 5" id="KW-0012">Acyltransferase</keyword>
<comment type="function">
    <text evidence="4 5 6">Catalyzes the transfer of endogenously produced octanoic acid from octanoyl-acyl-carrier-protein onto the lipoyl domains of lipoate-dependent enzymes. Lipoyl-ACP can also act as a substrate although octanoyl-ACP is likely to be the physiological substrate.</text>
</comment>
<dbReference type="EMBL" id="MKIE01000011">
    <property type="protein sequence ID" value="OHW61542.1"/>
    <property type="molecule type" value="Genomic_DNA"/>
</dbReference>
<evidence type="ECO:0000256" key="9">
    <source>
        <dbReference type="PIRSR" id="PIRSR016262-3"/>
    </source>
</evidence>
<comment type="subcellular location">
    <subcellularLocation>
        <location evidence="5">Cytoplasm</location>
    </subcellularLocation>
</comment>
<gene>
    <name evidence="5 11" type="primary">lipB</name>
    <name evidence="11" type="ORF">EUAN_20830</name>
</gene>
<dbReference type="Gene3D" id="3.30.930.10">
    <property type="entry name" value="Bira Bifunctional Protein, Domain 2"/>
    <property type="match status" value="1"/>
</dbReference>
<feature type="binding site" evidence="5 8">
    <location>
        <begin position="75"/>
        <end position="82"/>
    </location>
    <ligand>
        <name>substrate</name>
    </ligand>
</feature>
<feature type="binding site" evidence="5 8">
    <location>
        <begin position="156"/>
        <end position="158"/>
    </location>
    <ligand>
        <name>substrate</name>
    </ligand>
</feature>
<feature type="binding site" evidence="5 8">
    <location>
        <begin position="143"/>
        <end position="145"/>
    </location>
    <ligand>
        <name>substrate</name>
    </ligand>
</feature>
<feature type="site" description="Lowers pKa of active site Cys" evidence="5 9">
    <location>
        <position position="140"/>
    </location>
</feature>
<dbReference type="InterPro" id="IPR020605">
    <property type="entry name" value="Octanoyltransferase_CS"/>
</dbReference>
<keyword evidence="5" id="KW-0963">Cytoplasm</keyword>
<dbReference type="PANTHER" id="PTHR10993:SF7">
    <property type="entry name" value="LIPOYLTRANSFERASE 2, MITOCHONDRIAL-RELATED"/>
    <property type="match status" value="1"/>
</dbReference>
<reference evidence="11 12" key="1">
    <citation type="submission" date="2016-09" db="EMBL/GenBank/DDBJ databases">
        <title>Genome sequence of Eubacterium angustum.</title>
        <authorList>
            <person name="Poehlein A."/>
            <person name="Daniel R."/>
        </authorList>
    </citation>
    <scope>NUCLEOTIDE SEQUENCE [LARGE SCALE GENOMIC DNA]</scope>
    <source>
        <strain evidence="11 12">DSM 1989</strain>
    </source>
</reference>
<comment type="pathway">
    <text evidence="1 5 6">Protein modification; protein lipoylation via endogenous pathway; protein N(6)-(lipoyl)lysine from octanoyl-[acyl-carrier-protein]: step 1/2.</text>
</comment>
<sequence>MKLQVLSLGKRDYNETLKLQEEYLDKRQKDEIEDTLILVEHNPVLTLGRSGKRENIIASDEALKSEGIEVVNIGRGGDVTYHGPGQIVGYPIINLKGHRLGVKDYVYNIEEMIIRLTHKEYGLESYRDEINNGVWVNNKKITAVGFSVKRWVTMHGFAFNVNTNLDHFKYIVPCGITGREATSLEFELGAKQDFKDVNEKVLKYFCEVFNYDEVEFVTEA</sequence>
<feature type="active site" description="Acyl-thioester intermediate" evidence="5 7">
    <location>
        <position position="174"/>
    </location>
</feature>
<comment type="caution">
    <text evidence="11">The sequence shown here is derived from an EMBL/GenBank/DDBJ whole genome shotgun (WGS) entry which is preliminary data.</text>
</comment>
<dbReference type="STRING" id="39480.EUAN_20830"/>
<comment type="similarity">
    <text evidence="5 6">Belongs to the LipB family.</text>
</comment>
<dbReference type="CDD" id="cd16444">
    <property type="entry name" value="LipB"/>
    <property type="match status" value="1"/>
</dbReference>
<comment type="miscellaneous">
    <text evidence="5">In the reaction, the free carboxyl group of octanoic acid is attached via an amide linkage to the epsilon-amino group of a specific lysine residue of lipoyl domains of lipoate-dependent enzymes.</text>
</comment>
<evidence type="ECO:0000256" key="5">
    <source>
        <dbReference type="HAMAP-Rule" id="MF_00013"/>
    </source>
</evidence>
<evidence type="ECO:0000256" key="8">
    <source>
        <dbReference type="PIRSR" id="PIRSR016262-2"/>
    </source>
</evidence>
<dbReference type="GO" id="GO:0009249">
    <property type="term" value="P:protein lipoylation"/>
    <property type="evidence" value="ECO:0007669"/>
    <property type="project" value="InterPro"/>
</dbReference>
<dbReference type="Proteomes" id="UP000180254">
    <property type="component" value="Unassembled WGS sequence"/>
</dbReference>
<evidence type="ECO:0000313" key="12">
    <source>
        <dbReference type="Proteomes" id="UP000180254"/>
    </source>
</evidence>
<dbReference type="SUPFAM" id="SSF55681">
    <property type="entry name" value="Class II aaRS and biotin synthetases"/>
    <property type="match status" value="1"/>
</dbReference>
<evidence type="ECO:0000256" key="4">
    <source>
        <dbReference type="ARBA" id="ARBA00024732"/>
    </source>
</evidence>
<dbReference type="AlphaFoldDB" id="A0A1S1V4J3"/>
<dbReference type="GO" id="GO:0033819">
    <property type="term" value="F:lipoyl(octanoyl) transferase activity"/>
    <property type="evidence" value="ECO:0007669"/>
    <property type="project" value="UniProtKB-EC"/>
</dbReference>
<dbReference type="PANTHER" id="PTHR10993">
    <property type="entry name" value="OCTANOYLTRANSFERASE"/>
    <property type="match status" value="1"/>
</dbReference>
<accession>A0A1S1V4J3</accession>
<dbReference type="GO" id="GO:0005737">
    <property type="term" value="C:cytoplasm"/>
    <property type="evidence" value="ECO:0007669"/>
    <property type="project" value="UniProtKB-SubCell"/>
</dbReference>
<evidence type="ECO:0000259" key="10">
    <source>
        <dbReference type="PROSITE" id="PS51733"/>
    </source>
</evidence>
<evidence type="ECO:0000256" key="1">
    <source>
        <dbReference type="ARBA" id="ARBA00004821"/>
    </source>
</evidence>
<evidence type="ECO:0000256" key="2">
    <source>
        <dbReference type="ARBA" id="ARBA00022679"/>
    </source>
</evidence>
<dbReference type="InterPro" id="IPR000544">
    <property type="entry name" value="Octanoyltransferase"/>
</dbReference>
<dbReference type="PROSITE" id="PS01313">
    <property type="entry name" value="LIPB"/>
    <property type="match status" value="1"/>
</dbReference>
<name>A0A1S1V4J3_9FIRM</name>
<dbReference type="OrthoDB" id="9787061at2"/>
<evidence type="ECO:0000256" key="6">
    <source>
        <dbReference type="PIRNR" id="PIRNR016262"/>
    </source>
</evidence>
<comment type="catalytic activity">
    <reaction evidence="5 6">
        <text>octanoyl-[ACP] + L-lysyl-[protein] = N(6)-octanoyl-L-lysyl-[protein] + holo-[ACP] + H(+)</text>
        <dbReference type="Rhea" id="RHEA:17665"/>
        <dbReference type="Rhea" id="RHEA-COMP:9636"/>
        <dbReference type="Rhea" id="RHEA-COMP:9685"/>
        <dbReference type="Rhea" id="RHEA-COMP:9752"/>
        <dbReference type="Rhea" id="RHEA-COMP:9928"/>
        <dbReference type="ChEBI" id="CHEBI:15378"/>
        <dbReference type="ChEBI" id="CHEBI:29969"/>
        <dbReference type="ChEBI" id="CHEBI:64479"/>
        <dbReference type="ChEBI" id="CHEBI:78463"/>
        <dbReference type="ChEBI" id="CHEBI:78809"/>
        <dbReference type="EC" id="2.3.1.181"/>
    </reaction>
</comment>
<evidence type="ECO:0000256" key="7">
    <source>
        <dbReference type="PIRSR" id="PIRSR016262-1"/>
    </source>
</evidence>
<organism evidence="11 12">
    <name type="scientific">Andreesenia angusta</name>
    <dbReference type="NCBI Taxonomy" id="39480"/>
    <lineage>
        <taxon>Bacteria</taxon>
        <taxon>Bacillati</taxon>
        <taxon>Bacillota</taxon>
        <taxon>Tissierellia</taxon>
        <taxon>Tissierellales</taxon>
        <taxon>Gottschalkiaceae</taxon>
        <taxon>Andreesenia</taxon>
    </lineage>
</organism>
<dbReference type="InterPro" id="IPR004143">
    <property type="entry name" value="BPL_LPL_catalytic"/>
</dbReference>
<dbReference type="PIRSF" id="PIRSF016262">
    <property type="entry name" value="LPLase"/>
    <property type="match status" value="1"/>
</dbReference>
<keyword evidence="12" id="KW-1185">Reference proteome</keyword>
<evidence type="ECO:0000256" key="3">
    <source>
        <dbReference type="ARBA" id="ARBA00023315"/>
    </source>
</evidence>
<keyword evidence="2 5" id="KW-0808">Transferase</keyword>
<protein>
    <recommendedName>
        <fullName evidence="5 6">Octanoyltransferase</fullName>
        <ecNumber evidence="5 6">2.3.1.181</ecNumber>
    </recommendedName>
    <alternativeName>
        <fullName evidence="5">Lipoate-protein ligase B</fullName>
    </alternativeName>
    <alternativeName>
        <fullName evidence="5">Lipoyl/octanoyl transferase</fullName>
    </alternativeName>
    <alternativeName>
        <fullName evidence="5">Octanoyl-[acyl-carrier-protein]-protein N-octanoyltransferase</fullName>
    </alternativeName>
</protein>
<dbReference type="InterPro" id="IPR045864">
    <property type="entry name" value="aa-tRNA-synth_II/BPL/LPL"/>
</dbReference>
<dbReference type="PROSITE" id="PS51733">
    <property type="entry name" value="BPL_LPL_CATALYTIC"/>
    <property type="match status" value="1"/>
</dbReference>
<dbReference type="NCBIfam" id="NF010925">
    <property type="entry name" value="PRK14345.1"/>
    <property type="match status" value="1"/>
</dbReference>
<feature type="domain" description="BPL/LPL catalytic" evidence="10">
    <location>
        <begin position="30"/>
        <end position="213"/>
    </location>
</feature>
<proteinExistence type="inferred from homology"/>